<evidence type="ECO:0000313" key="2">
    <source>
        <dbReference type="Proteomes" id="UP001224812"/>
    </source>
</evidence>
<dbReference type="Proteomes" id="UP001224812">
    <property type="component" value="Unassembled WGS sequence"/>
</dbReference>
<protein>
    <submittedName>
        <fullName evidence="1">Uncharacterized protein</fullName>
    </submittedName>
</protein>
<comment type="caution">
    <text evidence="1">The sequence shown here is derived from an EMBL/GenBank/DDBJ whole genome shotgun (WGS) entry which is preliminary data.</text>
</comment>
<dbReference type="EMBL" id="JASAVS010000010">
    <property type="protein sequence ID" value="MDP8085410.1"/>
    <property type="molecule type" value="Genomic_DNA"/>
</dbReference>
<sequence>MRFIEAEKRLHARFKKKREQKMKTKCPACGSINSLDSLIGNEQASQAIYAALAINGELGQALIGYLGLFRPEKSALTFDRVATILNQLLPDVQSQEIKRDGVVYPAPIEVWISAIREMLKQRHSLKLPMKSHGYLYEIIAQHSQKTSLQTSQSSAVTVVGNQSKTVKSIKGIKNWLENE</sequence>
<reference evidence="1 2" key="1">
    <citation type="journal article" date="2023" name="Front. Microbiol.">
        <title>Phylogeography and host specificity of Pasteurellaceae pathogenic to sea-farmed fish in the north-east Atlantic.</title>
        <authorList>
            <person name="Gulla S."/>
            <person name="Colquhoun D.J."/>
            <person name="Olsen A.B."/>
            <person name="Spilsberg B."/>
            <person name="Lagesen K."/>
            <person name="Aakesson C.P."/>
            <person name="Strom S."/>
            <person name="Manji F."/>
            <person name="Birkbeck T.H."/>
            <person name="Nilsen H.K."/>
        </authorList>
    </citation>
    <scope>NUCLEOTIDE SEQUENCE [LARGE SCALE GENOMIC DNA]</scope>
    <source>
        <strain evidence="1 2">VIO11850</strain>
    </source>
</reference>
<keyword evidence="2" id="KW-1185">Reference proteome</keyword>
<proteinExistence type="predicted"/>
<evidence type="ECO:0000313" key="1">
    <source>
        <dbReference type="EMBL" id="MDP8085410.1"/>
    </source>
</evidence>
<dbReference type="RefSeq" id="WP_420801014.1">
    <property type="nucleotide sequence ID" value="NZ_JASAVR010000011.1"/>
</dbReference>
<accession>A0ABT9JKT0</accession>
<organism evidence="1 2">
    <name type="scientific">Phocoenobacter skyensis</name>
    <dbReference type="NCBI Taxonomy" id="97481"/>
    <lineage>
        <taxon>Bacteria</taxon>
        <taxon>Pseudomonadati</taxon>
        <taxon>Pseudomonadota</taxon>
        <taxon>Gammaproteobacteria</taxon>
        <taxon>Pasteurellales</taxon>
        <taxon>Pasteurellaceae</taxon>
        <taxon>Phocoenobacter</taxon>
    </lineage>
</organism>
<name>A0ABT9JKT0_9PAST</name>
<gene>
    <name evidence="1" type="ORF">QJT92_05655</name>
</gene>